<dbReference type="InterPro" id="IPR003765">
    <property type="entry name" value="NO3_reductase_chaperone_NarJ"/>
</dbReference>
<dbReference type="PANTHER" id="PTHR43680">
    <property type="entry name" value="NITRATE REDUCTASE MOLYBDENUM COFACTOR ASSEMBLY CHAPERONE"/>
    <property type="match status" value="1"/>
</dbReference>
<dbReference type="EMBL" id="JAKIKS010000039">
    <property type="protein sequence ID" value="MCL1125092.1"/>
    <property type="molecule type" value="Genomic_DNA"/>
</dbReference>
<dbReference type="InterPro" id="IPR020945">
    <property type="entry name" value="DMSO/NO3_reduct_chaperone"/>
</dbReference>
<sequence length="262" mass="29784">MQILTIVSHLIDYPTQALCDEQEQIKDLIKKDDFLIDEDKNALLNFVEMRMQMPLLDWQSEYDGLFERGRSLSLFLFEHLHGESRDRGQAMIDLIAHYKEAGLDIGVRELPDYIPLFLEFVSTQGEKNARSWLQDVSHILALLQVRLVQRESNYDCLFAALLNLAEADIDLTDLAAQVKDEPRDDTKEAIDKVWEEEMVTFGGESQAEACGNSNNKPNETQRRDQEVPIHLMDPILETMKAASGSKSTTHIDNGTKKTVGGM</sequence>
<organism evidence="3 4">
    <name type="scientific">Shewanella surugensis</name>
    <dbReference type="NCBI Taxonomy" id="212020"/>
    <lineage>
        <taxon>Bacteria</taxon>
        <taxon>Pseudomonadati</taxon>
        <taxon>Pseudomonadota</taxon>
        <taxon>Gammaproteobacteria</taxon>
        <taxon>Alteromonadales</taxon>
        <taxon>Shewanellaceae</taxon>
        <taxon>Shewanella</taxon>
    </lineage>
</organism>
<feature type="region of interest" description="Disordered" evidence="2">
    <location>
        <begin position="204"/>
        <end position="225"/>
    </location>
</feature>
<comment type="caution">
    <text evidence="3">The sequence shown here is derived from an EMBL/GenBank/DDBJ whole genome shotgun (WGS) entry which is preliminary data.</text>
</comment>
<evidence type="ECO:0000256" key="2">
    <source>
        <dbReference type="SAM" id="MobiDB-lite"/>
    </source>
</evidence>
<name>A0ABT0LBM8_9GAMM</name>
<dbReference type="NCBIfam" id="TIGR00684">
    <property type="entry name" value="narJ"/>
    <property type="match status" value="1"/>
</dbReference>
<feature type="region of interest" description="Disordered" evidence="2">
    <location>
        <begin position="242"/>
        <end position="262"/>
    </location>
</feature>
<dbReference type="PANTHER" id="PTHR43680:SF2">
    <property type="entry name" value="NITRATE REDUCTASE MOLYBDENUM COFACTOR ASSEMBLY CHAPERONE NARJ"/>
    <property type="match status" value="1"/>
</dbReference>
<dbReference type="Pfam" id="PF02613">
    <property type="entry name" value="Nitrate_red_del"/>
    <property type="match status" value="1"/>
</dbReference>
<keyword evidence="4" id="KW-1185">Reference proteome</keyword>
<dbReference type="SUPFAM" id="SSF89155">
    <property type="entry name" value="TorD-like"/>
    <property type="match status" value="1"/>
</dbReference>
<evidence type="ECO:0000313" key="3">
    <source>
        <dbReference type="EMBL" id="MCL1125092.1"/>
    </source>
</evidence>
<dbReference type="RefSeq" id="WP_248940373.1">
    <property type="nucleotide sequence ID" value="NZ_JAKIKS010000039.1"/>
</dbReference>
<proteinExistence type="predicted"/>
<reference evidence="3 4" key="1">
    <citation type="submission" date="2022-01" db="EMBL/GenBank/DDBJ databases">
        <title>Whole genome-based taxonomy of the Shewanellaceae.</title>
        <authorList>
            <person name="Martin-Rodriguez A.J."/>
        </authorList>
    </citation>
    <scope>NUCLEOTIDE SEQUENCE [LARGE SCALE GENOMIC DNA]</scope>
    <source>
        <strain evidence="3 4">DSM 17177</strain>
    </source>
</reference>
<keyword evidence="1" id="KW-0534">Nitrate assimilation</keyword>
<gene>
    <name evidence="3" type="primary">narJ</name>
    <name evidence="3" type="ORF">L2764_11550</name>
</gene>
<evidence type="ECO:0000313" key="4">
    <source>
        <dbReference type="Proteomes" id="UP001203423"/>
    </source>
</evidence>
<dbReference type="Proteomes" id="UP001203423">
    <property type="component" value="Unassembled WGS sequence"/>
</dbReference>
<dbReference type="Gene3D" id="1.10.3480.10">
    <property type="entry name" value="TorD-like"/>
    <property type="match status" value="1"/>
</dbReference>
<dbReference type="InterPro" id="IPR036411">
    <property type="entry name" value="TorD-like_sf"/>
</dbReference>
<evidence type="ECO:0000256" key="1">
    <source>
        <dbReference type="ARBA" id="ARBA00023063"/>
    </source>
</evidence>
<protein>
    <submittedName>
        <fullName evidence="3">Nitrate reductase molybdenum cofactor assembly chaperone</fullName>
    </submittedName>
</protein>
<accession>A0ABT0LBM8</accession>